<keyword evidence="4" id="KW-0456">Lyase</keyword>
<comment type="cofactor">
    <cofactor evidence="1">
        <name>Mg(2+)</name>
        <dbReference type="ChEBI" id="CHEBI:18420"/>
    </cofactor>
</comment>
<evidence type="ECO:0000256" key="2">
    <source>
        <dbReference type="ARBA" id="ARBA00022723"/>
    </source>
</evidence>
<proteinExistence type="predicted"/>
<keyword evidence="2" id="KW-0479">Metal-binding</keyword>
<keyword evidence="3" id="KW-0460">Magnesium</keyword>
<dbReference type="EMBL" id="CP159218">
    <property type="protein sequence ID" value="XCG63155.1"/>
    <property type="molecule type" value="Genomic_DNA"/>
</dbReference>
<dbReference type="RefSeq" id="WP_353648770.1">
    <property type="nucleotide sequence ID" value="NZ_CP159218.1"/>
</dbReference>
<dbReference type="PANTHER" id="PTHR32308:SF10">
    <property type="entry name" value="CITRATE LYASE SUBUNIT BETA"/>
    <property type="match status" value="1"/>
</dbReference>
<dbReference type="InterPro" id="IPR039480">
    <property type="entry name" value="C-C_Bond_Lyase-like"/>
</dbReference>
<dbReference type="SUPFAM" id="SSF51621">
    <property type="entry name" value="Phosphoenolpyruvate/pyruvate domain"/>
    <property type="match status" value="1"/>
</dbReference>
<dbReference type="Gene3D" id="3.20.20.60">
    <property type="entry name" value="Phosphoenolpyruvate-binding domains"/>
    <property type="match status" value="2"/>
</dbReference>
<sequence>MRHFSQLPAAASGELFHRAPAEFDRDSSHQVLAHALGATLYVPGTRDDLAEVIERRVAAGVRSMVIDLEDAVRDDDLAQAEDNTVRAIARLSARRAGALLFVRTRVPEQIPQITEHLGKYGEALTGFVAPKFTPANAVAYLDATAEAAQRSGSRMFLMPVLETPDLLYRETREPALQELRDILTRNRDQILCLRLGATDLCGLYGIRRDRDLSIYEVQIVADLIGDLVNHFGRMDGTGHVISGPVWEYFRSQDRLMKPRLRASPFELLRAGKLRDRLLKEDLDGLIREIVLDRSNGLTGKTVIHPTHVPVVHAMSTVSHEEYVDAQAVLAAATPSALQTGSAVAQGGSSGGVAASQYRNKMNEFRPHRRWAERIMLRAEVFGVLAPGVTVPRLLAAVESV</sequence>
<dbReference type="GO" id="GO:0006107">
    <property type="term" value="P:oxaloacetate metabolic process"/>
    <property type="evidence" value="ECO:0007669"/>
    <property type="project" value="TreeGrafter"/>
</dbReference>
<dbReference type="PANTHER" id="PTHR32308">
    <property type="entry name" value="LYASE BETA SUBUNIT, PUTATIVE (AFU_ORTHOLOGUE AFUA_4G13030)-RELATED"/>
    <property type="match status" value="1"/>
</dbReference>
<organism evidence="4">
    <name type="scientific">Nakamurella sp. A5-74</name>
    <dbReference type="NCBI Taxonomy" id="3158264"/>
    <lineage>
        <taxon>Bacteria</taxon>
        <taxon>Bacillati</taxon>
        <taxon>Actinomycetota</taxon>
        <taxon>Actinomycetes</taxon>
        <taxon>Nakamurellales</taxon>
        <taxon>Nakamurellaceae</taxon>
        <taxon>Nakamurella</taxon>
    </lineage>
</organism>
<reference evidence="4" key="1">
    <citation type="submission" date="2024-05" db="EMBL/GenBank/DDBJ databases">
        <authorList>
            <person name="Cai S.Y."/>
            <person name="Jin L.M."/>
            <person name="Li H.R."/>
        </authorList>
    </citation>
    <scope>NUCLEOTIDE SEQUENCE</scope>
    <source>
        <strain evidence="4">A5-74</strain>
    </source>
</reference>
<dbReference type="InterPro" id="IPR015813">
    <property type="entry name" value="Pyrv/PenolPyrv_kinase-like_dom"/>
</dbReference>
<evidence type="ECO:0000313" key="4">
    <source>
        <dbReference type="EMBL" id="XCG63155.1"/>
    </source>
</evidence>
<protein>
    <submittedName>
        <fullName evidence="4">HpcH/HpaI aldolase/citrate lyase family protein</fullName>
    </submittedName>
</protein>
<gene>
    <name evidence="4" type="ORF">ABLG96_18405</name>
</gene>
<name>A0AAU8DNQ9_9ACTN</name>
<accession>A0AAU8DNQ9</accession>
<evidence type="ECO:0000256" key="3">
    <source>
        <dbReference type="ARBA" id="ARBA00022842"/>
    </source>
</evidence>
<evidence type="ECO:0000256" key="1">
    <source>
        <dbReference type="ARBA" id="ARBA00001946"/>
    </source>
</evidence>
<dbReference type="AlphaFoldDB" id="A0AAU8DNQ9"/>
<dbReference type="GO" id="GO:0016829">
    <property type="term" value="F:lyase activity"/>
    <property type="evidence" value="ECO:0007669"/>
    <property type="project" value="UniProtKB-KW"/>
</dbReference>
<dbReference type="GO" id="GO:0000287">
    <property type="term" value="F:magnesium ion binding"/>
    <property type="evidence" value="ECO:0007669"/>
    <property type="project" value="TreeGrafter"/>
</dbReference>
<dbReference type="InterPro" id="IPR040442">
    <property type="entry name" value="Pyrv_kinase-like_dom_sf"/>
</dbReference>
<dbReference type="Pfam" id="PF15617">
    <property type="entry name" value="C-C_Bond_Lyase"/>
    <property type="match status" value="1"/>
</dbReference>